<reference evidence="3" key="1">
    <citation type="submission" date="2016-10" db="EMBL/GenBank/DDBJ databases">
        <authorList>
            <person name="Varghese N."/>
            <person name="Submissions S."/>
        </authorList>
    </citation>
    <scope>NUCLEOTIDE SEQUENCE [LARGE SCALE GENOMIC DNA]</scope>
    <source>
        <strain evidence="3">DSM 22127</strain>
    </source>
</reference>
<organism evidence="2 3">
    <name type="scientific">Nocardioides scoriae</name>
    <dbReference type="NCBI Taxonomy" id="642780"/>
    <lineage>
        <taxon>Bacteria</taxon>
        <taxon>Bacillati</taxon>
        <taxon>Actinomycetota</taxon>
        <taxon>Actinomycetes</taxon>
        <taxon>Propionibacteriales</taxon>
        <taxon>Nocardioidaceae</taxon>
        <taxon>Nocardioides</taxon>
    </lineage>
</organism>
<keyword evidence="1" id="KW-1133">Transmembrane helix</keyword>
<gene>
    <name evidence="2" type="ORF">SAMN04488570_3764</name>
</gene>
<feature type="transmembrane region" description="Helical" evidence="1">
    <location>
        <begin position="121"/>
        <end position="146"/>
    </location>
</feature>
<feature type="transmembrane region" description="Helical" evidence="1">
    <location>
        <begin position="75"/>
        <end position="100"/>
    </location>
</feature>
<accession>A0A1H1YAS3</accession>
<name>A0A1H1YAS3_9ACTN</name>
<evidence type="ECO:0000313" key="3">
    <source>
        <dbReference type="Proteomes" id="UP000198859"/>
    </source>
</evidence>
<evidence type="ECO:0000256" key="1">
    <source>
        <dbReference type="SAM" id="Phobius"/>
    </source>
</evidence>
<dbReference type="AlphaFoldDB" id="A0A1H1YAS3"/>
<feature type="transmembrane region" description="Helical" evidence="1">
    <location>
        <begin position="200"/>
        <end position="220"/>
    </location>
</feature>
<sequence>MSTQTVTEPSRVVGTHRSAEVSPTFAPIPFSRVVAVEARKTFDTRSGFWLLAGIAIAATVATASVIVFAPDSAQVYGSFAQAVGFPMALLLPVVAILSVTSEWSQRSGLTTFTLVPHRGRVLLAKAVVAVAVGVVSMLLAMAIGALGNLLGAAINGVDPVWDSSVGQLATIVLANVLGLLVGFTLGVLLRSSPGAITAYVVYWFLLPTVFGMLAAFQSWFADVQGWVDFQYSSTMLYEGDLGATDWAHLGVSGLVWLVLPLTVGVLLVRRAEVK</sequence>
<protein>
    <submittedName>
        <fullName evidence="2">ABC-2 family transporter protein</fullName>
    </submittedName>
</protein>
<feature type="transmembrane region" description="Helical" evidence="1">
    <location>
        <begin position="246"/>
        <end position="268"/>
    </location>
</feature>
<keyword evidence="1" id="KW-0472">Membrane</keyword>
<feature type="transmembrane region" description="Helical" evidence="1">
    <location>
        <begin position="166"/>
        <end position="188"/>
    </location>
</feature>
<dbReference type="EMBL" id="LT629757">
    <property type="protein sequence ID" value="SDT18106.1"/>
    <property type="molecule type" value="Genomic_DNA"/>
</dbReference>
<dbReference type="RefSeq" id="WP_231916963.1">
    <property type="nucleotide sequence ID" value="NZ_LT629757.1"/>
</dbReference>
<keyword evidence="1" id="KW-0812">Transmembrane</keyword>
<dbReference type="Proteomes" id="UP000198859">
    <property type="component" value="Chromosome I"/>
</dbReference>
<feature type="transmembrane region" description="Helical" evidence="1">
    <location>
        <begin position="48"/>
        <end position="69"/>
    </location>
</feature>
<keyword evidence="3" id="KW-1185">Reference proteome</keyword>
<evidence type="ECO:0000313" key="2">
    <source>
        <dbReference type="EMBL" id="SDT18106.1"/>
    </source>
</evidence>
<dbReference type="STRING" id="642780.SAMN04488570_3764"/>
<proteinExistence type="predicted"/>